<dbReference type="AlphaFoldDB" id="A0A4R4FI47"/>
<evidence type="ECO:0000313" key="3">
    <source>
        <dbReference type="Proteomes" id="UP000295710"/>
    </source>
</evidence>
<keyword evidence="1" id="KW-0812">Transmembrane</keyword>
<evidence type="ECO:0000313" key="2">
    <source>
        <dbReference type="EMBL" id="TDA22516.1"/>
    </source>
</evidence>
<proteinExistence type="predicted"/>
<feature type="transmembrane region" description="Helical" evidence="1">
    <location>
        <begin position="323"/>
        <end position="344"/>
    </location>
</feature>
<keyword evidence="3" id="KW-1185">Reference proteome</keyword>
<feature type="transmembrane region" description="Helical" evidence="1">
    <location>
        <begin position="424"/>
        <end position="443"/>
    </location>
</feature>
<feature type="transmembrane region" description="Helical" evidence="1">
    <location>
        <begin position="463"/>
        <end position="485"/>
    </location>
</feature>
<feature type="transmembrane region" description="Helical" evidence="1">
    <location>
        <begin position="216"/>
        <end position="247"/>
    </location>
</feature>
<accession>A0A4R4FI47</accession>
<organism evidence="2 3">
    <name type="scientific">Extibacter muris</name>
    <dbReference type="NCBI Taxonomy" id="1796622"/>
    <lineage>
        <taxon>Bacteria</taxon>
        <taxon>Bacillati</taxon>
        <taxon>Bacillota</taxon>
        <taxon>Clostridia</taxon>
        <taxon>Lachnospirales</taxon>
        <taxon>Lachnospiraceae</taxon>
        <taxon>Extibacter</taxon>
    </lineage>
</organism>
<comment type="caution">
    <text evidence="2">The sequence shown here is derived from an EMBL/GenBank/DDBJ whole genome shotgun (WGS) entry which is preliminary data.</text>
</comment>
<feature type="transmembrane region" description="Helical" evidence="1">
    <location>
        <begin position="25"/>
        <end position="45"/>
    </location>
</feature>
<reference evidence="2 3" key="1">
    <citation type="journal article" date="2016" name="Nat. Microbiol.">
        <title>The Mouse Intestinal Bacterial Collection (miBC) provides host-specific insight into cultured diversity and functional potential of the gut microbiota.</title>
        <authorList>
            <person name="Lagkouvardos I."/>
            <person name="Pukall R."/>
            <person name="Abt B."/>
            <person name="Foesel B.U."/>
            <person name="Meier-Kolthoff J.P."/>
            <person name="Kumar N."/>
            <person name="Bresciani A."/>
            <person name="Martinez I."/>
            <person name="Just S."/>
            <person name="Ziegler C."/>
            <person name="Brugiroux S."/>
            <person name="Garzetti D."/>
            <person name="Wenning M."/>
            <person name="Bui T.P."/>
            <person name="Wang J."/>
            <person name="Hugenholtz F."/>
            <person name="Plugge C.M."/>
            <person name="Peterson D.A."/>
            <person name="Hornef M.W."/>
            <person name="Baines J.F."/>
            <person name="Smidt H."/>
            <person name="Walter J."/>
            <person name="Kristiansen K."/>
            <person name="Nielsen H.B."/>
            <person name="Haller D."/>
            <person name="Overmann J."/>
            <person name="Stecher B."/>
            <person name="Clavel T."/>
        </authorList>
    </citation>
    <scope>NUCLEOTIDE SEQUENCE [LARGE SCALE GENOMIC DNA]</scope>
    <source>
        <strain evidence="2 3">DSM 28560</strain>
    </source>
</reference>
<feature type="transmembrane region" description="Helical" evidence="1">
    <location>
        <begin position="112"/>
        <end position="132"/>
    </location>
</feature>
<keyword evidence="1" id="KW-1133">Transmembrane helix</keyword>
<dbReference type="EMBL" id="SMMX01000004">
    <property type="protein sequence ID" value="TDA22516.1"/>
    <property type="molecule type" value="Genomic_DNA"/>
</dbReference>
<keyword evidence="1" id="KW-0472">Membrane</keyword>
<gene>
    <name evidence="2" type="ORF">E1963_06525</name>
</gene>
<evidence type="ECO:0000256" key="1">
    <source>
        <dbReference type="SAM" id="Phobius"/>
    </source>
</evidence>
<dbReference type="Pfam" id="PF16962">
    <property type="entry name" value="ABC_export"/>
    <property type="match status" value="1"/>
</dbReference>
<dbReference type="Proteomes" id="UP000295710">
    <property type="component" value="Unassembled WGS sequence"/>
</dbReference>
<name>A0A4R4FI47_9FIRM</name>
<feature type="transmembrane region" description="Helical" evidence="1">
    <location>
        <begin position="491"/>
        <end position="512"/>
    </location>
</feature>
<feature type="transmembrane region" description="Helical" evidence="1">
    <location>
        <begin position="57"/>
        <end position="78"/>
    </location>
</feature>
<dbReference type="RefSeq" id="WP_132276663.1">
    <property type="nucleotide sequence ID" value="NZ_JAOBST010000009.1"/>
</dbReference>
<feature type="transmembrane region" description="Helical" evidence="1">
    <location>
        <begin position="172"/>
        <end position="192"/>
    </location>
</feature>
<protein>
    <submittedName>
        <fullName evidence="2">Uncharacterized protein</fullName>
    </submittedName>
</protein>
<feature type="transmembrane region" description="Helical" evidence="1">
    <location>
        <begin position="350"/>
        <end position="373"/>
    </location>
</feature>
<dbReference type="InterPro" id="IPR031584">
    <property type="entry name" value="Put_ABC_export"/>
</dbReference>
<feature type="transmembrane region" description="Helical" evidence="1">
    <location>
        <begin position="138"/>
        <end position="160"/>
    </location>
</feature>
<sequence length="522" mass="57521">MDALLYLTKRTFSNRLKKALKKPVTYIYIVLGGAYLVLLLAGWGILARNGGIDSVKWLVYILTVWVYLAICSNFILYAKLKGVIFKPSHQHFIFPAPISPKKILLYGAVKNFVINLIMDVVIALAGITIFHLSVGKAALLFFVLFVCETVLEASLIVFLYAKEKRFEPLVKIICKSIYVLIGAIAVIIVLFIKKNGFSAAAAEDIFNLPALQLVPVAGWCVAAVRLIVIGPATVNIIGAALFFLSCAGMLSVALRMKCSGAYYEDAAKFADDYAEMKSRSKKGEVVLSIGKKKKFKKAGMHYHGTGAKAIFYRQLLEYKKEKYFIFGAMTLYSIIGAGTCVFVIDTPEHIPPGLSLLGVMAYLIFLTTGYLGKWNKELANPYIFLIPDKPMRKLWYATVMEHIKSLVDGIVLAVPVGIAWGIPAYQIVMCILIYCVLQANRLYIKILGESILGSTLGNTGKSIFAMAVQGGILGVGIGLAALMGFLINFNFVFPIILIYSMIVTVLIALLTVGRFETMEQWD</sequence>